<organism evidence="3 4">
    <name type="scientific">Zizania palustris</name>
    <name type="common">Northern wild rice</name>
    <dbReference type="NCBI Taxonomy" id="103762"/>
    <lineage>
        <taxon>Eukaryota</taxon>
        <taxon>Viridiplantae</taxon>
        <taxon>Streptophyta</taxon>
        <taxon>Embryophyta</taxon>
        <taxon>Tracheophyta</taxon>
        <taxon>Spermatophyta</taxon>
        <taxon>Magnoliopsida</taxon>
        <taxon>Liliopsida</taxon>
        <taxon>Poales</taxon>
        <taxon>Poaceae</taxon>
        <taxon>BOP clade</taxon>
        <taxon>Oryzoideae</taxon>
        <taxon>Oryzeae</taxon>
        <taxon>Zizaniinae</taxon>
        <taxon>Zizania</taxon>
    </lineage>
</organism>
<dbReference type="Pfam" id="PF14365">
    <property type="entry name" value="Neprosin_AP"/>
    <property type="match status" value="1"/>
</dbReference>
<dbReference type="EMBL" id="JAAALK010000286">
    <property type="protein sequence ID" value="KAG8061781.1"/>
    <property type="molecule type" value="Genomic_DNA"/>
</dbReference>
<dbReference type="Proteomes" id="UP000729402">
    <property type="component" value="Unassembled WGS sequence"/>
</dbReference>
<dbReference type="InterPro" id="IPR025521">
    <property type="entry name" value="Neprosin_propep"/>
</dbReference>
<accession>A0A8J5RX25</accession>
<evidence type="ECO:0000259" key="2">
    <source>
        <dbReference type="Pfam" id="PF14365"/>
    </source>
</evidence>
<proteinExistence type="predicted"/>
<dbReference type="OrthoDB" id="1858978at2759"/>
<reference evidence="3" key="1">
    <citation type="journal article" date="2021" name="bioRxiv">
        <title>Whole Genome Assembly and Annotation of Northern Wild Rice, Zizania palustris L., Supports a Whole Genome Duplication in the Zizania Genus.</title>
        <authorList>
            <person name="Haas M."/>
            <person name="Kono T."/>
            <person name="Macchietto M."/>
            <person name="Millas R."/>
            <person name="McGilp L."/>
            <person name="Shao M."/>
            <person name="Duquette J."/>
            <person name="Hirsch C.N."/>
            <person name="Kimball J."/>
        </authorList>
    </citation>
    <scope>NUCLEOTIDE SEQUENCE</scope>
    <source>
        <tissue evidence="3">Fresh leaf tissue</tissue>
    </source>
</reference>
<protein>
    <recommendedName>
        <fullName evidence="2">Neprosin activation peptide domain-containing protein</fullName>
    </recommendedName>
</protein>
<comment type="caution">
    <text evidence="3">The sequence shown here is derived from an EMBL/GenBank/DDBJ whole genome shotgun (WGS) entry which is preliminary data.</text>
</comment>
<gene>
    <name evidence="3" type="ORF">GUJ93_ZPchr0003g16570</name>
</gene>
<reference evidence="3" key="2">
    <citation type="submission" date="2021-02" db="EMBL/GenBank/DDBJ databases">
        <authorList>
            <person name="Kimball J.A."/>
            <person name="Haas M.W."/>
            <person name="Macchietto M."/>
            <person name="Kono T."/>
            <person name="Duquette J."/>
            <person name="Shao M."/>
        </authorList>
    </citation>
    <scope>NUCLEOTIDE SEQUENCE</scope>
    <source>
        <tissue evidence="3">Fresh leaf tissue</tissue>
    </source>
</reference>
<evidence type="ECO:0000256" key="1">
    <source>
        <dbReference type="SAM" id="MobiDB-lite"/>
    </source>
</evidence>
<evidence type="ECO:0000313" key="4">
    <source>
        <dbReference type="Proteomes" id="UP000729402"/>
    </source>
</evidence>
<feature type="region of interest" description="Disordered" evidence="1">
    <location>
        <begin position="39"/>
        <end position="70"/>
    </location>
</feature>
<sequence length="96" mass="10505">MVVGAVVTSPLVTLPHPFSLLLSHSSRPDHPFLKNHTIQMRPDYHPDGMYDDDDSKSETTSGTGGERPMVQLWHHGCRCPDGLRTRGRSAAAEGAL</sequence>
<evidence type="ECO:0000313" key="3">
    <source>
        <dbReference type="EMBL" id="KAG8061781.1"/>
    </source>
</evidence>
<dbReference type="AlphaFoldDB" id="A0A8J5RX25"/>
<feature type="domain" description="Neprosin activation peptide" evidence="2">
    <location>
        <begin position="29"/>
        <end position="82"/>
    </location>
</feature>
<keyword evidence="4" id="KW-1185">Reference proteome</keyword>
<name>A0A8J5RX25_ZIZPA</name>